<dbReference type="Proteomes" id="UP001168575">
    <property type="component" value="Unassembled WGS sequence"/>
</dbReference>
<evidence type="ECO:0000313" key="2">
    <source>
        <dbReference type="EMBL" id="MDO4842019.1"/>
    </source>
</evidence>
<reference evidence="2" key="1">
    <citation type="submission" date="2023-07" db="EMBL/GenBank/DDBJ databases">
        <title>Between Cages and Wild: Unraveling the Impact of Captivity on Animal Microbiomes and Antimicrobial Resistance.</title>
        <authorList>
            <person name="Schmartz G.P."/>
            <person name="Rehner J."/>
            <person name="Schuff M.J."/>
            <person name="Becker S.L."/>
            <person name="Kravczyk M."/>
            <person name="Gurevich A."/>
            <person name="Francke R."/>
            <person name="Mueller R."/>
            <person name="Keller V."/>
            <person name="Keller A."/>
        </authorList>
    </citation>
    <scope>NUCLEOTIDE SEQUENCE</scope>
    <source>
        <strain evidence="2">S12M_St_49</strain>
    </source>
</reference>
<gene>
    <name evidence="2" type="ORF">Q3982_05015</name>
</gene>
<protein>
    <submittedName>
        <fullName evidence="2">RNA-directed DNA polymerase</fullName>
    </submittedName>
</protein>
<dbReference type="AlphaFoldDB" id="A0AA43RHP4"/>
<organism evidence="2 3">
    <name type="scientific">Phoenicibacter congonensis</name>
    <dbReference type="NCBI Taxonomy" id="1944646"/>
    <lineage>
        <taxon>Bacteria</taxon>
        <taxon>Bacillati</taxon>
        <taxon>Actinomycetota</taxon>
        <taxon>Coriobacteriia</taxon>
        <taxon>Eggerthellales</taxon>
        <taxon>Eggerthellaceae</taxon>
        <taxon>Phoenicibacter</taxon>
    </lineage>
</organism>
<dbReference type="PANTHER" id="PTHR34047:SF8">
    <property type="entry name" value="PROTEIN YKFC"/>
    <property type="match status" value="1"/>
</dbReference>
<comment type="caution">
    <text evidence="2">The sequence shown here is derived from an EMBL/GenBank/DDBJ whole genome shotgun (WGS) entry which is preliminary data.</text>
</comment>
<dbReference type="Pfam" id="PF00078">
    <property type="entry name" value="RVT_1"/>
    <property type="match status" value="1"/>
</dbReference>
<accession>A0AA43RHP4</accession>
<keyword evidence="2" id="KW-0548">Nucleotidyltransferase</keyword>
<evidence type="ECO:0000259" key="1">
    <source>
        <dbReference type="PROSITE" id="PS50878"/>
    </source>
</evidence>
<dbReference type="InterPro" id="IPR043502">
    <property type="entry name" value="DNA/RNA_pol_sf"/>
</dbReference>
<name>A0AA43RHP4_9ACTN</name>
<dbReference type="EMBL" id="JAUMVS010000079">
    <property type="protein sequence ID" value="MDO4842019.1"/>
    <property type="molecule type" value="Genomic_DNA"/>
</dbReference>
<feature type="non-terminal residue" evidence="2">
    <location>
        <position position="1"/>
    </location>
</feature>
<dbReference type="GO" id="GO:0003964">
    <property type="term" value="F:RNA-directed DNA polymerase activity"/>
    <property type="evidence" value="ECO:0007669"/>
    <property type="project" value="UniProtKB-KW"/>
</dbReference>
<feature type="domain" description="Reverse transcriptase" evidence="1">
    <location>
        <begin position="1"/>
        <end position="332"/>
    </location>
</feature>
<dbReference type="InterPro" id="IPR051083">
    <property type="entry name" value="GrpII_Intron_Splice-Mob/Def"/>
</dbReference>
<dbReference type="CDD" id="cd01646">
    <property type="entry name" value="RT_Bac_retron_I"/>
    <property type="match status" value="1"/>
</dbReference>
<evidence type="ECO:0000313" key="3">
    <source>
        <dbReference type="Proteomes" id="UP001168575"/>
    </source>
</evidence>
<keyword evidence="3" id="KW-1185">Reference proteome</keyword>
<keyword evidence="2" id="KW-0695">RNA-directed DNA polymerase</keyword>
<dbReference type="PANTHER" id="PTHR34047">
    <property type="entry name" value="NUCLEAR INTRON MATURASE 1, MITOCHONDRIAL-RELATED"/>
    <property type="match status" value="1"/>
</dbReference>
<keyword evidence="2" id="KW-0808">Transferase</keyword>
<dbReference type="PROSITE" id="PS50878">
    <property type="entry name" value="RT_POL"/>
    <property type="match status" value="1"/>
</dbReference>
<dbReference type="SUPFAM" id="SSF56672">
    <property type="entry name" value="DNA/RNA polymerases"/>
    <property type="match status" value="1"/>
</dbReference>
<dbReference type="InterPro" id="IPR000477">
    <property type="entry name" value="RT_dom"/>
</dbReference>
<proteinExistence type="predicted"/>
<sequence length="369" mass="43375">AKRRAFAEKYDDFERVTSVSALIKAHWESRRGVMWKASVVRYDAHFFRNARRASHALRAGKDVRMGFYNFCVVERGKPRDIHSLHYAERVIRRAVCINALVPLLSHNLIYDNGASLKGKGTAFHIKRCEEQLRRYYRLTGSNNGYVLIIDFRKFFDNIQHGPVFDIYDKYIQDPRLNYLCKSFVAATGSKSLYIGPEDSQITAVSYPNNIDHKIKDAWGCENYSRYMDDSELVLDNKEALKKRRDQLFEEFAKKGIIPNPKKTQIIKLSRGFTFLKTQFFLTDTGRVIKKPCHGSVNVERRKLRAFRRFYDTGEMTLNDIERSYMSWRGIFKEKDAHTVLRSVDLLYFDLFAVKPWISKNQRRKENHHV</sequence>